<gene>
    <name evidence="1" type="ORF">LCGC14_2244690</name>
</gene>
<feature type="non-terminal residue" evidence="1">
    <location>
        <position position="185"/>
    </location>
</feature>
<organism evidence="1">
    <name type="scientific">marine sediment metagenome</name>
    <dbReference type="NCBI Taxonomy" id="412755"/>
    <lineage>
        <taxon>unclassified sequences</taxon>
        <taxon>metagenomes</taxon>
        <taxon>ecological metagenomes</taxon>
    </lineage>
</organism>
<evidence type="ECO:0000313" key="1">
    <source>
        <dbReference type="EMBL" id="KKL56506.1"/>
    </source>
</evidence>
<dbReference type="AlphaFoldDB" id="A0A0F9DRZ8"/>
<dbReference type="EMBL" id="LAZR01030469">
    <property type="protein sequence ID" value="KKL56506.1"/>
    <property type="molecule type" value="Genomic_DNA"/>
</dbReference>
<comment type="caution">
    <text evidence="1">The sequence shown here is derived from an EMBL/GenBank/DDBJ whole genome shotgun (WGS) entry which is preliminary data.</text>
</comment>
<accession>A0A0F9DRZ8</accession>
<reference evidence="1" key="1">
    <citation type="journal article" date="2015" name="Nature">
        <title>Complex archaea that bridge the gap between prokaryotes and eukaryotes.</title>
        <authorList>
            <person name="Spang A."/>
            <person name="Saw J.H."/>
            <person name="Jorgensen S.L."/>
            <person name="Zaremba-Niedzwiedzka K."/>
            <person name="Martijn J."/>
            <person name="Lind A.E."/>
            <person name="van Eijk R."/>
            <person name="Schleper C."/>
            <person name="Guy L."/>
            <person name="Ettema T.J."/>
        </authorList>
    </citation>
    <scope>NUCLEOTIDE SEQUENCE</scope>
</reference>
<sequence length="185" mass="21019">MTDVDSTHPLDEPHPMVPRLTRAQVLALDYFLRLKIEVYELASEWITSERVLRHPALARRFMEEHGKEYWFEVEGEALAAVVAYASSEKTTAELLNEVVERLHLRPGAASWRYIGLGAVATTSPPPDFAPKHKIGFKVTAREKSMFLALDLGGLVYKTHSWVFPKENCGPISVFETRALAERWLE</sequence>
<protein>
    <submittedName>
        <fullName evidence="1">Uncharacterized protein</fullName>
    </submittedName>
</protein>
<proteinExistence type="predicted"/>
<name>A0A0F9DRZ8_9ZZZZ</name>